<evidence type="ECO:0000313" key="1">
    <source>
        <dbReference type="EMBL" id="SQC16503.1"/>
    </source>
</evidence>
<reference evidence="1 2" key="1">
    <citation type="submission" date="2018-06" db="EMBL/GenBank/DDBJ databases">
        <authorList>
            <consortium name="Pathogen Informatics"/>
            <person name="Doyle S."/>
        </authorList>
    </citation>
    <scope>NUCLEOTIDE SEQUENCE [LARGE SCALE GENOMIC DNA]</scope>
    <source>
        <strain evidence="1 2">NCTC9601</strain>
    </source>
</reference>
<dbReference type="AntiFam" id="ANF00149">
    <property type="entry name" value="Shadow ORF (opposite cshA)"/>
</dbReference>
<sequence length="111" mass="12640">MVSTSSIKAHAQHFICFIQYQAAQFGEVQGAALQVVQQTTRGTDDDLRTLTQGAQLHVITLAAVQGNHVHAAHMFREFRHCFSNLYRQLAGRRQHQNLRCSQLRIDVVQQR</sequence>
<dbReference type="EMBL" id="UASN01000022">
    <property type="protein sequence ID" value="SQC16503.1"/>
    <property type="molecule type" value="Genomic_DNA"/>
</dbReference>
<dbReference type="AlphaFoldDB" id="A0A2X3CTR0"/>
<evidence type="ECO:0000313" key="2">
    <source>
        <dbReference type="Proteomes" id="UP000251123"/>
    </source>
</evidence>
<accession>A0A2X3CTR0</accession>
<name>A0A2X3CTR0_KLEPN</name>
<protein>
    <submittedName>
        <fullName evidence="1">Uncharacterized protein</fullName>
    </submittedName>
</protein>
<dbReference type="Proteomes" id="UP000251123">
    <property type="component" value="Unassembled WGS sequence"/>
</dbReference>
<organism evidence="1 2">
    <name type="scientific">Klebsiella pneumoniae</name>
    <dbReference type="NCBI Taxonomy" id="573"/>
    <lineage>
        <taxon>Bacteria</taxon>
        <taxon>Pseudomonadati</taxon>
        <taxon>Pseudomonadota</taxon>
        <taxon>Gammaproteobacteria</taxon>
        <taxon>Enterobacterales</taxon>
        <taxon>Enterobacteriaceae</taxon>
        <taxon>Klebsiella/Raoultella group</taxon>
        <taxon>Klebsiella</taxon>
        <taxon>Klebsiella pneumoniae complex</taxon>
    </lineage>
</organism>
<gene>
    <name evidence="1" type="ORF">NCTC9601_04120</name>
</gene>
<proteinExistence type="predicted"/>